<accession>A0AC60PMZ5</accession>
<evidence type="ECO:0000313" key="2">
    <source>
        <dbReference type="Proteomes" id="UP000805193"/>
    </source>
</evidence>
<dbReference type="EMBL" id="JABSTQ010010324">
    <property type="protein sequence ID" value="KAG0421728.1"/>
    <property type="molecule type" value="Genomic_DNA"/>
</dbReference>
<keyword evidence="2" id="KW-1185">Reference proteome</keyword>
<sequence length="187" mass="21005">MPHDRQPGSGRRDARSSRLGPYVPRGRPPFRAPSYRFQPAPTPPTEHIATWTALTLDGSAVGWWSRLAWDDQPQVPMGTPAGQVPEPFRRLTITDRHPTEPRAHYAPEERALLCEVCGVPEIHWPTHRAGLLHRERARAARGVGEQQAPAAHVPQDADLDAALNLLRRLRPHLLRESDDVIFEDDDA</sequence>
<reference evidence="1 2" key="1">
    <citation type="journal article" date="2020" name="Cell">
        <title>Large-Scale Comparative Analyses of Tick Genomes Elucidate Their Genetic Diversity and Vector Capacities.</title>
        <authorList>
            <consortium name="Tick Genome and Microbiome Consortium (TIGMIC)"/>
            <person name="Jia N."/>
            <person name="Wang J."/>
            <person name="Shi W."/>
            <person name="Du L."/>
            <person name="Sun Y."/>
            <person name="Zhan W."/>
            <person name="Jiang J.F."/>
            <person name="Wang Q."/>
            <person name="Zhang B."/>
            <person name="Ji P."/>
            <person name="Bell-Sakyi L."/>
            <person name="Cui X.M."/>
            <person name="Yuan T.T."/>
            <person name="Jiang B.G."/>
            <person name="Yang W.F."/>
            <person name="Lam T.T."/>
            <person name="Chang Q.C."/>
            <person name="Ding S.J."/>
            <person name="Wang X.J."/>
            <person name="Zhu J.G."/>
            <person name="Ruan X.D."/>
            <person name="Zhao L."/>
            <person name="Wei J.T."/>
            <person name="Ye R.Z."/>
            <person name="Que T.C."/>
            <person name="Du C.H."/>
            <person name="Zhou Y.H."/>
            <person name="Cheng J.X."/>
            <person name="Dai P.F."/>
            <person name="Guo W.B."/>
            <person name="Han X.H."/>
            <person name="Huang E.J."/>
            <person name="Li L.F."/>
            <person name="Wei W."/>
            <person name="Gao Y.C."/>
            <person name="Liu J.Z."/>
            <person name="Shao H.Z."/>
            <person name="Wang X."/>
            <person name="Wang C.C."/>
            <person name="Yang T.C."/>
            <person name="Huo Q.B."/>
            <person name="Li W."/>
            <person name="Chen H.Y."/>
            <person name="Chen S.E."/>
            <person name="Zhou L.G."/>
            <person name="Ni X.B."/>
            <person name="Tian J.H."/>
            <person name="Sheng Y."/>
            <person name="Liu T."/>
            <person name="Pan Y.S."/>
            <person name="Xia L.Y."/>
            <person name="Li J."/>
            <person name="Zhao F."/>
            <person name="Cao W.C."/>
        </authorList>
    </citation>
    <scope>NUCLEOTIDE SEQUENCE [LARGE SCALE GENOMIC DNA]</scope>
    <source>
        <strain evidence="1">Iper-2018</strain>
    </source>
</reference>
<proteinExistence type="predicted"/>
<gene>
    <name evidence="1" type="ORF">HPB47_002388</name>
</gene>
<dbReference type="Proteomes" id="UP000805193">
    <property type="component" value="Unassembled WGS sequence"/>
</dbReference>
<comment type="caution">
    <text evidence="1">The sequence shown here is derived from an EMBL/GenBank/DDBJ whole genome shotgun (WGS) entry which is preliminary data.</text>
</comment>
<evidence type="ECO:0000313" key="1">
    <source>
        <dbReference type="EMBL" id="KAG0421728.1"/>
    </source>
</evidence>
<organism evidence="1 2">
    <name type="scientific">Ixodes persulcatus</name>
    <name type="common">Taiga tick</name>
    <dbReference type="NCBI Taxonomy" id="34615"/>
    <lineage>
        <taxon>Eukaryota</taxon>
        <taxon>Metazoa</taxon>
        <taxon>Ecdysozoa</taxon>
        <taxon>Arthropoda</taxon>
        <taxon>Chelicerata</taxon>
        <taxon>Arachnida</taxon>
        <taxon>Acari</taxon>
        <taxon>Parasitiformes</taxon>
        <taxon>Ixodida</taxon>
        <taxon>Ixodoidea</taxon>
        <taxon>Ixodidae</taxon>
        <taxon>Ixodinae</taxon>
        <taxon>Ixodes</taxon>
    </lineage>
</organism>
<protein>
    <submittedName>
        <fullName evidence="1">Uncharacterized protein</fullName>
    </submittedName>
</protein>
<name>A0AC60PMZ5_IXOPE</name>